<reference evidence="1 2" key="1">
    <citation type="journal article" date="2015" name="Infect. Genet. Evol.">
        <title>Genomic sequences of six botulinum neurotoxin-producing strains representing three clostridial species illustrate the mobility and diversity of botulinum neurotoxin genes.</title>
        <authorList>
            <person name="Smith T.J."/>
            <person name="Hill K.K."/>
            <person name="Xie G."/>
            <person name="Foley B.T."/>
            <person name="Williamson C.H."/>
            <person name="Foster J.T."/>
            <person name="Johnson S.L."/>
            <person name="Chertkov O."/>
            <person name="Teshima H."/>
            <person name="Gibbons H.S."/>
            <person name="Johnsky L.A."/>
            <person name="Karavis M.A."/>
            <person name="Smith L.A."/>
        </authorList>
    </citation>
    <scope>NUCLEOTIDE SEQUENCE [LARGE SCALE GENOMIC DNA]</scope>
    <source>
        <strain evidence="1 2">Sullivan</strain>
        <plasmid evidence="1">pCBJ</plasmid>
    </source>
</reference>
<keyword evidence="2" id="KW-1185">Reference proteome</keyword>
<protein>
    <submittedName>
        <fullName evidence="1">Uncharacterized protein</fullName>
    </submittedName>
</protein>
<organism evidence="1 2">
    <name type="scientific">Clostridium baratii str. Sullivan</name>
    <dbReference type="NCBI Taxonomy" id="1415775"/>
    <lineage>
        <taxon>Bacteria</taxon>
        <taxon>Bacillati</taxon>
        <taxon>Bacillota</taxon>
        <taxon>Clostridia</taxon>
        <taxon>Eubacteriales</taxon>
        <taxon>Clostridiaceae</taxon>
        <taxon>Clostridium</taxon>
    </lineage>
</organism>
<dbReference type="Proteomes" id="UP000030635">
    <property type="component" value="Plasmid pCBJ"/>
</dbReference>
<dbReference type="HOGENOM" id="CLU_1591644_0_0_9"/>
<name>A0A0A7G2J9_9CLOT</name>
<gene>
    <name evidence="1" type="ORF">U729_3164</name>
</gene>
<dbReference type="AlphaFoldDB" id="A0A0A7G2J9"/>
<accession>A0A0A7G2J9</accession>
<keyword evidence="1" id="KW-0614">Plasmid</keyword>
<evidence type="ECO:0000313" key="1">
    <source>
        <dbReference type="EMBL" id="AIY85246.1"/>
    </source>
</evidence>
<proteinExistence type="predicted"/>
<sequence length="167" mass="18359">MPNVESNKEVGSQDIYKNALQVALVGGALFAGVKGSKAIKKAFRNTKTNFQKTKAGKIVNGIKNSGKDFTPGKADFVGPLSKSQANEINMDAMFKQRGGFTPHDPKAKAVDTDKFLKRWASEEELSRNAVFEKRGGFSPHDASINPKTYNNYVDRWGGADNLSFRQK</sequence>
<geneLocation type="plasmid" evidence="1 2">
    <name>pCBJ</name>
</geneLocation>
<evidence type="ECO:0000313" key="2">
    <source>
        <dbReference type="Proteomes" id="UP000030635"/>
    </source>
</evidence>
<dbReference type="EMBL" id="CP006906">
    <property type="protein sequence ID" value="AIY85246.1"/>
    <property type="molecule type" value="Genomic_DNA"/>
</dbReference>
<dbReference type="RefSeq" id="WP_040113676.1">
    <property type="nucleotide sequence ID" value="NZ_CP006906.1"/>
</dbReference>
<dbReference type="KEGG" id="cbv:U729_3164"/>